<accession>A0A6P7GQP9</accession>
<dbReference type="AlphaFoldDB" id="A0A6P7GQP9"/>
<feature type="compositionally biased region" description="Basic residues" evidence="1">
    <location>
        <begin position="105"/>
        <end position="115"/>
    </location>
</feature>
<protein>
    <submittedName>
        <fullName evidence="2">Uncharacterized protein LOC114345283</fullName>
    </submittedName>
</protein>
<reference evidence="2" key="1">
    <citation type="submission" date="2025-08" db="UniProtKB">
        <authorList>
            <consortium name="RefSeq"/>
        </authorList>
    </citation>
    <scope>IDENTIFICATION</scope>
    <source>
        <tissue evidence="2">Whole insect</tissue>
    </source>
</reference>
<feature type="region of interest" description="Disordered" evidence="1">
    <location>
        <begin position="101"/>
        <end position="129"/>
    </location>
</feature>
<sequence length="251" mass="28561">MVFKKREYILTMRISSRKKNFILIHGSDRKSIAKNDNADILEAGPSDGFLEVGPSEASVQHLLLDTVKQQTSSSPKKKRRIAAGAEVITLQEAKKKIAKADSIKKQKGSKSKNKINNRLSSSESDEDDYDIKEICQDSDDDIDFLDQNSPLGEENISDFSIEVNSWVLLKYCPKKVFKYCVGQVIENTLNDEYLVKCLKHKHNSAQFFWPEQPDEDTVTKDTIVMILPEPEKDRRGSYMTFNIEFSGNNLC</sequence>
<evidence type="ECO:0000256" key="1">
    <source>
        <dbReference type="SAM" id="MobiDB-lite"/>
    </source>
</evidence>
<dbReference type="RefSeq" id="XP_028151904.1">
    <property type="nucleotide sequence ID" value="XM_028296103.1"/>
</dbReference>
<organism evidence="2">
    <name type="scientific">Diabrotica virgifera virgifera</name>
    <name type="common">western corn rootworm</name>
    <dbReference type="NCBI Taxonomy" id="50390"/>
    <lineage>
        <taxon>Eukaryota</taxon>
        <taxon>Metazoa</taxon>
        <taxon>Ecdysozoa</taxon>
        <taxon>Arthropoda</taxon>
        <taxon>Hexapoda</taxon>
        <taxon>Insecta</taxon>
        <taxon>Pterygota</taxon>
        <taxon>Neoptera</taxon>
        <taxon>Endopterygota</taxon>
        <taxon>Coleoptera</taxon>
        <taxon>Polyphaga</taxon>
        <taxon>Cucujiformia</taxon>
        <taxon>Chrysomeloidea</taxon>
        <taxon>Chrysomelidae</taxon>
        <taxon>Galerucinae</taxon>
        <taxon>Diabroticina</taxon>
        <taxon>Diabroticites</taxon>
        <taxon>Diabrotica</taxon>
    </lineage>
</organism>
<dbReference type="InParanoid" id="A0A6P7GQP9"/>
<name>A0A6P7GQP9_DIAVI</name>
<evidence type="ECO:0000313" key="2">
    <source>
        <dbReference type="RefSeq" id="XP_028151904.1"/>
    </source>
</evidence>
<gene>
    <name evidence="2" type="primary">LOC114345283</name>
</gene>
<proteinExistence type="predicted"/>